<feature type="transmembrane region" description="Helical" evidence="1">
    <location>
        <begin position="52"/>
        <end position="72"/>
    </location>
</feature>
<dbReference type="Pfam" id="PF13189">
    <property type="entry name" value="Cytidylate_kin2"/>
    <property type="match status" value="1"/>
</dbReference>
<dbReference type="InterPro" id="IPR027417">
    <property type="entry name" value="P-loop_NTPase"/>
</dbReference>
<keyword evidence="2" id="KW-0418">Kinase</keyword>
<keyword evidence="1" id="KW-0472">Membrane</keyword>
<reference evidence="2" key="1">
    <citation type="journal article" date="2021" name="PeerJ">
        <title>Extensive microbial diversity within the chicken gut microbiome revealed by metagenomics and culture.</title>
        <authorList>
            <person name="Gilroy R."/>
            <person name="Ravi A."/>
            <person name="Getino M."/>
            <person name="Pursley I."/>
            <person name="Horton D.L."/>
            <person name="Alikhan N.F."/>
            <person name="Baker D."/>
            <person name="Gharbi K."/>
            <person name="Hall N."/>
            <person name="Watson M."/>
            <person name="Adriaenssens E.M."/>
            <person name="Foster-Nyarko E."/>
            <person name="Jarju S."/>
            <person name="Secka A."/>
            <person name="Antonio M."/>
            <person name="Oren A."/>
            <person name="Chaudhuri R.R."/>
            <person name="La Ragione R."/>
            <person name="Hildebrand F."/>
            <person name="Pallen M.J."/>
        </authorList>
    </citation>
    <scope>NUCLEOTIDE SEQUENCE</scope>
    <source>
        <strain evidence="2">687</strain>
    </source>
</reference>
<dbReference type="InterPro" id="IPR038750">
    <property type="entry name" value="YczE/YyaS-like"/>
</dbReference>
<feature type="transmembrane region" description="Helical" evidence="1">
    <location>
        <begin position="84"/>
        <end position="108"/>
    </location>
</feature>
<keyword evidence="1" id="KW-0812">Transmembrane</keyword>
<dbReference type="AlphaFoldDB" id="A0A9E2NS12"/>
<dbReference type="PANTHER" id="PTHR40078:SF1">
    <property type="entry name" value="INTEGRAL MEMBRANE PROTEIN"/>
    <property type="match status" value="1"/>
</dbReference>
<dbReference type="EMBL" id="JAHLFG010000044">
    <property type="protein sequence ID" value="MBU3826683.1"/>
    <property type="molecule type" value="Genomic_DNA"/>
</dbReference>
<dbReference type="PANTHER" id="PTHR40078">
    <property type="entry name" value="INTEGRAL MEMBRANE PROTEIN-RELATED"/>
    <property type="match status" value="1"/>
</dbReference>
<feature type="transmembrane region" description="Helical" evidence="1">
    <location>
        <begin position="162"/>
        <end position="182"/>
    </location>
</feature>
<proteinExistence type="predicted"/>
<accession>A0A9E2NS12</accession>
<sequence>MPIGEIIERNVLFMLAVCLGGLGIAVVTAANIGTTPISSSNYVISLHTPLTLGITTFIFNGILTLLQIAILGKQYFKEHKLVMLLQFPVTLVFASMIDLGMYAIHFFVPAHPSYPISLLLLALGSFILAFGISLQVCANVAMVPGEAFVKALSMRLKCEFGWVKTGFDLSLVLCAVLLSLVLTNFSTVEGVREGTVIGAVSIGPMVRLLLPRLQPRAERFFTRRNPQTSSVDNGEGSHYPVISLTRQYGCGGRALGQKLAEKLKYEYLDTKLIALIAKEAKLDESAVAAQEGRLDNALLFQMVLQDFSVPLDKSLSRPDALFVASARAIRKAAAQGPCVIVGRGADRILSDDPLLLRVYLYADEEYKLAYCKEHYHEDASVAREQMRRFDKSRAEYYRQYFGRNLDDPRNYDLCLNVGVLGPEACCRLIIDTFKQKQALVTAA</sequence>
<protein>
    <submittedName>
        <fullName evidence="2">Cytidylate kinase family protein</fullName>
    </submittedName>
</protein>
<dbReference type="GO" id="GO:0016301">
    <property type="term" value="F:kinase activity"/>
    <property type="evidence" value="ECO:0007669"/>
    <property type="project" value="UniProtKB-KW"/>
</dbReference>
<evidence type="ECO:0000313" key="2">
    <source>
        <dbReference type="EMBL" id="MBU3826683.1"/>
    </source>
</evidence>
<evidence type="ECO:0000313" key="3">
    <source>
        <dbReference type="Proteomes" id="UP000824150"/>
    </source>
</evidence>
<reference evidence="2" key="2">
    <citation type="submission" date="2021-04" db="EMBL/GenBank/DDBJ databases">
        <authorList>
            <person name="Gilroy R."/>
        </authorList>
    </citation>
    <scope>NUCLEOTIDE SEQUENCE</scope>
    <source>
        <strain evidence="2">687</strain>
    </source>
</reference>
<keyword evidence="1" id="KW-1133">Transmembrane helix</keyword>
<name>A0A9E2NS12_9GAMM</name>
<evidence type="ECO:0000256" key="1">
    <source>
        <dbReference type="SAM" id="Phobius"/>
    </source>
</evidence>
<gene>
    <name evidence="2" type="ORF">IAA31_04240</name>
</gene>
<dbReference type="Gene3D" id="3.40.50.300">
    <property type="entry name" value="P-loop containing nucleotide triphosphate hydrolases"/>
    <property type="match status" value="1"/>
</dbReference>
<dbReference type="Proteomes" id="UP000824150">
    <property type="component" value="Unassembled WGS sequence"/>
</dbReference>
<dbReference type="Pfam" id="PF19700">
    <property type="entry name" value="DUF6198"/>
    <property type="match status" value="1"/>
</dbReference>
<feature type="transmembrane region" description="Helical" evidence="1">
    <location>
        <begin position="114"/>
        <end position="141"/>
    </location>
</feature>
<organism evidence="2 3">
    <name type="scientific">Candidatus Anaerobiospirillum merdipullorum</name>
    <dbReference type="NCBI Taxonomy" id="2838450"/>
    <lineage>
        <taxon>Bacteria</taxon>
        <taxon>Pseudomonadati</taxon>
        <taxon>Pseudomonadota</taxon>
        <taxon>Gammaproteobacteria</taxon>
        <taxon>Aeromonadales</taxon>
        <taxon>Succinivibrionaceae</taxon>
        <taxon>Anaerobiospirillum</taxon>
    </lineage>
</organism>
<keyword evidence="2" id="KW-0808">Transferase</keyword>
<feature type="transmembrane region" description="Helical" evidence="1">
    <location>
        <begin position="12"/>
        <end position="32"/>
    </location>
</feature>
<comment type="caution">
    <text evidence="2">The sequence shown here is derived from an EMBL/GenBank/DDBJ whole genome shotgun (WGS) entry which is preliminary data.</text>
</comment>